<dbReference type="EMBL" id="CM042046">
    <property type="protein sequence ID" value="KAI3676396.1"/>
    <property type="molecule type" value="Genomic_DNA"/>
</dbReference>
<evidence type="ECO:0000313" key="1">
    <source>
        <dbReference type="EMBL" id="KAI3676396.1"/>
    </source>
</evidence>
<comment type="caution">
    <text evidence="1">The sequence shown here is derived from an EMBL/GenBank/DDBJ whole genome shotgun (WGS) entry which is preliminary data.</text>
</comment>
<dbReference type="Proteomes" id="UP001056120">
    <property type="component" value="Linkage Group LG29"/>
</dbReference>
<protein>
    <submittedName>
        <fullName evidence="1">Uncharacterized protein</fullName>
    </submittedName>
</protein>
<evidence type="ECO:0000313" key="2">
    <source>
        <dbReference type="Proteomes" id="UP001056120"/>
    </source>
</evidence>
<organism evidence="1 2">
    <name type="scientific">Smallanthus sonchifolius</name>
    <dbReference type="NCBI Taxonomy" id="185202"/>
    <lineage>
        <taxon>Eukaryota</taxon>
        <taxon>Viridiplantae</taxon>
        <taxon>Streptophyta</taxon>
        <taxon>Embryophyta</taxon>
        <taxon>Tracheophyta</taxon>
        <taxon>Spermatophyta</taxon>
        <taxon>Magnoliopsida</taxon>
        <taxon>eudicotyledons</taxon>
        <taxon>Gunneridae</taxon>
        <taxon>Pentapetalae</taxon>
        <taxon>asterids</taxon>
        <taxon>campanulids</taxon>
        <taxon>Asterales</taxon>
        <taxon>Asteraceae</taxon>
        <taxon>Asteroideae</taxon>
        <taxon>Heliantheae alliance</taxon>
        <taxon>Millerieae</taxon>
        <taxon>Smallanthus</taxon>
    </lineage>
</organism>
<proteinExistence type="predicted"/>
<reference evidence="2" key="1">
    <citation type="journal article" date="2022" name="Mol. Ecol. Resour.">
        <title>The genomes of chicory, endive, great burdock and yacon provide insights into Asteraceae palaeo-polyploidization history and plant inulin production.</title>
        <authorList>
            <person name="Fan W."/>
            <person name="Wang S."/>
            <person name="Wang H."/>
            <person name="Wang A."/>
            <person name="Jiang F."/>
            <person name="Liu H."/>
            <person name="Zhao H."/>
            <person name="Xu D."/>
            <person name="Zhang Y."/>
        </authorList>
    </citation>
    <scope>NUCLEOTIDE SEQUENCE [LARGE SCALE GENOMIC DNA]</scope>
    <source>
        <strain evidence="2">cv. Yunnan</strain>
    </source>
</reference>
<sequence>MKTLSSSCDLPSMSIKTNQDTRFSISSRPLSTEIMSKHNSSVEVYYGGATVAVPFKWELQPGTPRVRFHETQLPPLTPPPSFLLNTPKTPINKISKPKRGILHAIFPRLTSTRKNCNSPASPASSESSSLFSPLSYSDSPSPLYTPNNHRQNRRKSFEDQDGYGSPVSTLCFRMRRK</sequence>
<keyword evidence="2" id="KW-1185">Reference proteome</keyword>
<reference evidence="1 2" key="2">
    <citation type="journal article" date="2022" name="Mol. Ecol. Resour.">
        <title>The genomes of chicory, endive, great burdock and yacon provide insights into Asteraceae paleo-polyploidization history and plant inulin production.</title>
        <authorList>
            <person name="Fan W."/>
            <person name="Wang S."/>
            <person name="Wang H."/>
            <person name="Wang A."/>
            <person name="Jiang F."/>
            <person name="Liu H."/>
            <person name="Zhao H."/>
            <person name="Xu D."/>
            <person name="Zhang Y."/>
        </authorList>
    </citation>
    <scope>NUCLEOTIDE SEQUENCE [LARGE SCALE GENOMIC DNA]</scope>
    <source>
        <strain evidence="2">cv. Yunnan</strain>
        <tissue evidence="1">Leaves</tissue>
    </source>
</reference>
<gene>
    <name evidence="1" type="ORF">L1987_86002</name>
</gene>
<name>A0ACB8XYA3_9ASTR</name>
<accession>A0ACB8XYA3</accession>